<sequence length="71" mass="8168">MSPPLPADEFFEWKLAGDPVAWGALRSLNEKREIEECFLSETMEGCYVWKGKPYVRKIDIHPLGPIFPFPS</sequence>
<reference evidence="2" key="1">
    <citation type="journal article" date="2019" name="Int. J. Syst. Evol. Microbiol.">
        <title>The Global Catalogue of Microorganisms (GCM) 10K type strain sequencing project: providing services to taxonomists for standard genome sequencing and annotation.</title>
        <authorList>
            <consortium name="The Broad Institute Genomics Platform"/>
            <consortium name="The Broad Institute Genome Sequencing Center for Infectious Disease"/>
            <person name="Wu L."/>
            <person name="Ma J."/>
        </authorList>
    </citation>
    <scope>NUCLEOTIDE SEQUENCE [LARGE SCALE GENOMIC DNA]</scope>
    <source>
        <strain evidence="2">JCM 17137</strain>
    </source>
</reference>
<organism evidence="1 2">
    <name type="scientific">Salinactinospora qingdaonensis</name>
    <dbReference type="NCBI Taxonomy" id="702744"/>
    <lineage>
        <taxon>Bacteria</taxon>
        <taxon>Bacillati</taxon>
        <taxon>Actinomycetota</taxon>
        <taxon>Actinomycetes</taxon>
        <taxon>Streptosporangiales</taxon>
        <taxon>Nocardiopsidaceae</taxon>
        <taxon>Salinactinospora</taxon>
    </lineage>
</organism>
<name>A0ABP7GFX6_9ACTN</name>
<evidence type="ECO:0000313" key="2">
    <source>
        <dbReference type="Proteomes" id="UP001500908"/>
    </source>
</evidence>
<proteinExistence type="predicted"/>
<comment type="caution">
    <text evidence="1">The sequence shown here is derived from an EMBL/GenBank/DDBJ whole genome shotgun (WGS) entry which is preliminary data.</text>
</comment>
<evidence type="ECO:0000313" key="1">
    <source>
        <dbReference type="EMBL" id="GAA3761226.1"/>
    </source>
</evidence>
<keyword evidence="2" id="KW-1185">Reference proteome</keyword>
<gene>
    <name evidence="1" type="ORF">GCM10022402_43750</name>
</gene>
<dbReference type="EMBL" id="BAABDD010000032">
    <property type="protein sequence ID" value="GAA3761226.1"/>
    <property type="molecule type" value="Genomic_DNA"/>
</dbReference>
<dbReference type="Proteomes" id="UP001500908">
    <property type="component" value="Unassembled WGS sequence"/>
</dbReference>
<accession>A0ABP7GFX6</accession>
<protein>
    <submittedName>
        <fullName evidence="1">Uncharacterized protein</fullName>
    </submittedName>
</protein>